<keyword evidence="2" id="KW-1185">Reference proteome</keyword>
<dbReference type="OrthoDB" id="9775458at2"/>
<dbReference type="RefSeq" id="WP_111355526.1">
    <property type="nucleotide sequence ID" value="NZ_NHSK01000061.1"/>
</dbReference>
<sequence length="309" mass="34757">MIEAAMIWNEPNNKSHWDPEIDPDWSRFAEMAILAGKAIAAVDPTLPRVLGGISPIDPTFIANLAGRGVLDHVDVVAVHGFPLDWNLWSIHDWPSKIDEIRTVTSLPIWVSEVGVSTFGAEEVQVFGVNRTAELLVGKAPRIHWYSLYDLPRAWPATTRHKEAEGSSYYRHFDMGLLREDGTPKLALEHFARHTPALGLCQWFHYQDHRLDEAVAWMKRLGVTYLRTGLSWADSFRPDALGWFDRQMEALTDFDVTVTFCFTPEHLGLAPHHTSAPRDPGAFADFCAAMIERYAAHRAPPRPVLTACPA</sequence>
<evidence type="ECO:0000313" key="1">
    <source>
        <dbReference type="EMBL" id="RAI41548.1"/>
    </source>
</evidence>
<dbReference type="GO" id="GO:0004553">
    <property type="term" value="F:hydrolase activity, hydrolyzing O-glycosyl compounds"/>
    <property type="evidence" value="ECO:0007669"/>
    <property type="project" value="TreeGrafter"/>
</dbReference>
<dbReference type="SUPFAM" id="SSF51445">
    <property type="entry name" value="(Trans)glycosidases"/>
    <property type="match status" value="2"/>
</dbReference>
<dbReference type="EMBL" id="NPEU01000015">
    <property type="protein sequence ID" value="RAI41548.1"/>
    <property type="molecule type" value="Genomic_DNA"/>
</dbReference>
<dbReference type="InterPro" id="IPR051923">
    <property type="entry name" value="Glycosyl_Hydrolase_39"/>
</dbReference>
<protein>
    <submittedName>
        <fullName evidence="1">Beta-xylosidase</fullName>
    </submittedName>
</protein>
<name>A0A327L1H6_9BRAD</name>
<comment type="caution">
    <text evidence="1">The sequence shown here is derived from an EMBL/GenBank/DDBJ whole genome shotgun (WGS) entry which is preliminary data.</text>
</comment>
<reference evidence="1 2" key="1">
    <citation type="submission" date="2017-07" db="EMBL/GenBank/DDBJ databases">
        <title>Draft Genome Sequences of Select Purple Nonsulfur Bacteria.</title>
        <authorList>
            <person name="Lasarre B."/>
            <person name="Mckinlay J.B."/>
        </authorList>
    </citation>
    <scope>NUCLEOTIDE SEQUENCE [LARGE SCALE GENOMIC DNA]</scope>
    <source>
        <strain evidence="1 2">DSM 11907</strain>
    </source>
</reference>
<proteinExistence type="predicted"/>
<dbReference type="PANTHER" id="PTHR12631">
    <property type="entry name" value="ALPHA-L-IDURONIDASE"/>
    <property type="match status" value="1"/>
</dbReference>
<evidence type="ECO:0000313" key="2">
    <source>
        <dbReference type="Proteomes" id="UP000248863"/>
    </source>
</evidence>
<organism evidence="1 2">
    <name type="scientific">Rhodoplanes elegans</name>
    <dbReference type="NCBI Taxonomy" id="29408"/>
    <lineage>
        <taxon>Bacteria</taxon>
        <taxon>Pseudomonadati</taxon>
        <taxon>Pseudomonadota</taxon>
        <taxon>Alphaproteobacteria</taxon>
        <taxon>Hyphomicrobiales</taxon>
        <taxon>Nitrobacteraceae</taxon>
        <taxon>Rhodoplanes</taxon>
    </lineage>
</organism>
<accession>A0A327L1H6</accession>
<gene>
    <name evidence="1" type="ORF">CH338_02850</name>
</gene>
<dbReference type="InterPro" id="IPR017853">
    <property type="entry name" value="GH"/>
</dbReference>
<dbReference type="Proteomes" id="UP000248863">
    <property type="component" value="Unassembled WGS sequence"/>
</dbReference>
<dbReference type="PANTHER" id="PTHR12631:SF10">
    <property type="entry name" value="BETA-XYLOSIDASE-LIKE PROTEIN-RELATED"/>
    <property type="match status" value="1"/>
</dbReference>
<dbReference type="Gene3D" id="3.20.20.80">
    <property type="entry name" value="Glycosidases"/>
    <property type="match status" value="2"/>
</dbReference>
<dbReference type="AlphaFoldDB" id="A0A327L1H6"/>